<evidence type="ECO:0000259" key="1">
    <source>
        <dbReference type="Pfam" id="PF21784"/>
    </source>
</evidence>
<dbReference type="Proteomes" id="UP000607562">
    <property type="component" value="Unassembled WGS sequence"/>
</dbReference>
<name>A0ABS0V4U7_9PSED</name>
<feature type="domain" description="4-fold beta flower" evidence="1">
    <location>
        <begin position="3"/>
        <end position="121"/>
    </location>
</feature>
<organism evidence="2 3">
    <name type="scientific">Pseudomonas paralactis</name>
    <dbReference type="NCBI Taxonomy" id="1615673"/>
    <lineage>
        <taxon>Bacteria</taxon>
        <taxon>Pseudomonadati</taxon>
        <taxon>Pseudomonadota</taxon>
        <taxon>Gammaproteobacteria</taxon>
        <taxon>Pseudomonadales</taxon>
        <taxon>Pseudomonadaceae</taxon>
        <taxon>Pseudomonas</taxon>
    </lineage>
</organism>
<proteinExistence type="predicted"/>
<dbReference type="Pfam" id="PF21784">
    <property type="entry name" value="Bflower"/>
    <property type="match status" value="1"/>
</dbReference>
<comment type="caution">
    <text evidence="2">The sequence shown here is derived from an EMBL/GenBank/DDBJ whole genome shotgun (WGS) entry which is preliminary data.</text>
</comment>
<sequence length="124" mass="13820">MTPIFDKDSLLSGWFDGQNLFDLNMGWSGFITGGNVFEPGAVSWLGQVRGDVFLDRDGKPVAWMNKAKPAGTLKPLRPLKPLKPLRPLRPLRPLKPLKPLKPLVKLAPTGGWSRLSYQDWVSGR</sequence>
<protein>
    <recommendedName>
        <fullName evidence="1">4-fold beta flower domain-containing protein</fullName>
    </recommendedName>
</protein>
<gene>
    <name evidence="2" type="ORF">YA0871_21860</name>
</gene>
<dbReference type="EMBL" id="JAEILM010000077">
    <property type="protein sequence ID" value="MBI6635310.1"/>
    <property type="molecule type" value="Genomic_DNA"/>
</dbReference>
<dbReference type="RefSeq" id="WP_198708422.1">
    <property type="nucleotide sequence ID" value="NZ_JAEILM010000077.1"/>
</dbReference>
<keyword evidence="3" id="KW-1185">Reference proteome</keyword>
<reference evidence="2 3" key="1">
    <citation type="submission" date="2020-12" db="EMBL/GenBank/DDBJ databases">
        <title>Comparative genomic insights into the epidemiology and virulence of plant pathogenic Pseudomonads from Turkey.</title>
        <authorList>
            <person name="Dillon M."/>
            <person name="Ruiz-Bedoya T."/>
            <person name="Bendalovic-Torma C."/>
            <person name="Guttman K.M."/>
            <person name="Kwak H."/>
            <person name="Middleton M.A."/>
            <person name="Wang P.W."/>
            <person name="Horuz S."/>
            <person name="Aysan Y."/>
            <person name="Guttman D.S."/>
        </authorList>
    </citation>
    <scope>NUCLEOTIDE SEQUENCE [LARGE SCALE GENOMIC DNA]</scope>
    <source>
        <strain evidence="2 3">Marul_2_1</strain>
    </source>
</reference>
<accession>A0ABS0V4U7</accession>
<dbReference type="InterPro" id="IPR048911">
    <property type="entry name" value="Bflower"/>
</dbReference>
<evidence type="ECO:0000313" key="3">
    <source>
        <dbReference type="Proteomes" id="UP000607562"/>
    </source>
</evidence>
<evidence type="ECO:0000313" key="2">
    <source>
        <dbReference type="EMBL" id="MBI6635310.1"/>
    </source>
</evidence>